<feature type="domain" description="Glycosyl hydrolase family 13 catalytic" evidence="3">
    <location>
        <begin position="11"/>
        <end position="354"/>
    </location>
</feature>
<dbReference type="InterPro" id="IPR017853">
    <property type="entry name" value="GH"/>
</dbReference>
<dbReference type="RefSeq" id="WP_344794741.1">
    <property type="nucleotide sequence ID" value="NZ_BAABAU010000001.1"/>
</dbReference>
<keyword evidence="1" id="KW-0378">Hydrolase</keyword>
<comment type="caution">
    <text evidence="4">The sequence shown here is derived from an EMBL/GenBank/DDBJ whole genome shotgun (WGS) entry which is preliminary data.</text>
</comment>
<keyword evidence="5" id="KW-1185">Reference proteome</keyword>
<dbReference type="SUPFAM" id="SSF51445">
    <property type="entry name" value="(Trans)glycosidases"/>
    <property type="match status" value="1"/>
</dbReference>
<dbReference type="Proteomes" id="UP001501594">
    <property type="component" value="Unassembled WGS sequence"/>
</dbReference>
<evidence type="ECO:0000256" key="1">
    <source>
        <dbReference type="ARBA" id="ARBA00022801"/>
    </source>
</evidence>
<evidence type="ECO:0000313" key="5">
    <source>
        <dbReference type="Proteomes" id="UP001501594"/>
    </source>
</evidence>
<protein>
    <submittedName>
        <fullName evidence="4">Alpha-amylase family protein</fullName>
    </submittedName>
</protein>
<dbReference type="PANTHER" id="PTHR10357">
    <property type="entry name" value="ALPHA-AMYLASE FAMILY MEMBER"/>
    <property type="match status" value="1"/>
</dbReference>
<dbReference type="Pfam" id="PF00128">
    <property type="entry name" value="Alpha-amylase"/>
    <property type="match status" value="2"/>
</dbReference>
<dbReference type="SMART" id="SM00642">
    <property type="entry name" value="Aamy"/>
    <property type="match status" value="1"/>
</dbReference>
<proteinExistence type="predicted"/>
<keyword evidence="2" id="KW-0326">Glycosidase</keyword>
<accession>A0ABP8E155</accession>
<name>A0ABP8E155_9MICO</name>
<dbReference type="EMBL" id="BAABAU010000001">
    <property type="protein sequence ID" value="GAA4265941.1"/>
    <property type="molecule type" value="Genomic_DNA"/>
</dbReference>
<dbReference type="InterPro" id="IPR006047">
    <property type="entry name" value="GH13_cat_dom"/>
</dbReference>
<dbReference type="Gene3D" id="3.20.20.80">
    <property type="entry name" value="Glycosidases"/>
    <property type="match status" value="1"/>
</dbReference>
<evidence type="ECO:0000259" key="3">
    <source>
        <dbReference type="SMART" id="SM00642"/>
    </source>
</evidence>
<sequence>MDWTEHVVWWHVYPLGFVGADTTGTDRSPAPRLLDLVPWLDHLLALGANGLALGPVFESSTHGYDTTDWFTIDPRLGTEADLVALIEAAHAKGVRVMLDGVFNHVGPAFPALVEARRDPGAEAARLFRREPDGSLATFEGHGGLVALDHGSPEVARLVTEVLTYWSDRGADAWRLDAAYAVPSGFWATVLPPLRRLHPDVYVVGEVLHGDYVAAVRDGGLDSVTQYELWQGVWHSLQEVNLHELDWSLTRHNGFLEHFVPLTFVGNHDVTRIASQIDDDRHHDHAIVLLFVLGGTPTVYYGDELGLRAVKEERFGGDDAVRPAFPSAPSGAPGAGVVDAAPDVLALHQLLIGLRRRHPWLHTARSRTASVGNGLLVLEMTGAGSDDRLIVALNLTDDELRVADPAPGALLAGRDAGLDGDTLVVGPHGWAVAAAAGAAG</sequence>
<reference evidence="5" key="1">
    <citation type="journal article" date="2019" name="Int. J. Syst. Evol. Microbiol.">
        <title>The Global Catalogue of Microorganisms (GCM) 10K type strain sequencing project: providing services to taxonomists for standard genome sequencing and annotation.</title>
        <authorList>
            <consortium name="The Broad Institute Genomics Platform"/>
            <consortium name="The Broad Institute Genome Sequencing Center for Infectious Disease"/>
            <person name="Wu L."/>
            <person name="Ma J."/>
        </authorList>
    </citation>
    <scope>NUCLEOTIDE SEQUENCE [LARGE SCALE GENOMIC DNA]</scope>
    <source>
        <strain evidence="5">JCM 17442</strain>
    </source>
</reference>
<evidence type="ECO:0000256" key="2">
    <source>
        <dbReference type="ARBA" id="ARBA00023295"/>
    </source>
</evidence>
<evidence type="ECO:0000313" key="4">
    <source>
        <dbReference type="EMBL" id="GAA4265941.1"/>
    </source>
</evidence>
<gene>
    <name evidence="4" type="ORF">GCM10022256_15530</name>
</gene>
<dbReference type="PANTHER" id="PTHR10357:SF210">
    <property type="entry name" value="MALTODEXTRIN GLUCOSIDASE"/>
    <property type="match status" value="1"/>
</dbReference>
<organism evidence="4 5">
    <name type="scientific">Frondihabitans peucedani</name>
    <dbReference type="NCBI Taxonomy" id="598626"/>
    <lineage>
        <taxon>Bacteria</taxon>
        <taxon>Bacillati</taxon>
        <taxon>Actinomycetota</taxon>
        <taxon>Actinomycetes</taxon>
        <taxon>Micrococcales</taxon>
        <taxon>Microbacteriaceae</taxon>
        <taxon>Frondihabitans</taxon>
    </lineage>
</organism>